<evidence type="ECO:0000313" key="3">
    <source>
        <dbReference type="WormBase" id="C31A11.13"/>
    </source>
</evidence>
<dbReference type="STRING" id="6239.C31A11.13.1"/>
<dbReference type="WormBase" id="C31A11.13">
    <property type="protein sequence ID" value="CE46245"/>
    <property type="gene ID" value="WBGene00206534"/>
</dbReference>
<protein>
    <submittedName>
        <fullName evidence="1">Orphan protein</fullName>
    </submittedName>
</protein>
<dbReference type="EMBL" id="BX284605">
    <property type="protein sequence ID" value="CCD31039.1"/>
    <property type="molecule type" value="Genomic_DNA"/>
</dbReference>
<dbReference type="GeneID" id="13217386"/>
<dbReference type="HOGENOM" id="CLU_3336090_0_0_1"/>
<dbReference type="AGR" id="WB:WBGene00206534"/>
<dbReference type="RefSeq" id="NP_001256702.1">
    <property type="nucleotide sequence ID" value="NM_001269773.2"/>
</dbReference>
<dbReference type="PaxDb" id="6239-C31A11.13"/>
<evidence type="ECO:0000313" key="1">
    <source>
        <dbReference type="EMBL" id="CCD31039.1"/>
    </source>
</evidence>
<dbReference type="Bgee" id="WBGene00206534">
    <property type="expression patterns" value="Expressed in larva"/>
</dbReference>
<dbReference type="Proteomes" id="UP000001940">
    <property type="component" value="Chromosome V"/>
</dbReference>
<evidence type="ECO:0000313" key="2">
    <source>
        <dbReference type="Proteomes" id="UP000001940"/>
    </source>
</evidence>
<name>G3MU74_CAEEL</name>
<dbReference type="AlphaFoldDB" id="G3MU74"/>
<organism evidence="1 2">
    <name type="scientific">Caenorhabditis elegans</name>
    <dbReference type="NCBI Taxonomy" id="6239"/>
    <lineage>
        <taxon>Eukaryota</taxon>
        <taxon>Metazoa</taxon>
        <taxon>Ecdysozoa</taxon>
        <taxon>Nematoda</taxon>
        <taxon>Chromadorea</taxon>
        <taxon>Rhabditida</taxon>
        <taxon>Rhabditina</taxon>
        <taxon>Rhabditomorpha</taxon>
        <taxon>Rhabditoidea</taxon>
        <taxon>Rhabditidae</taxon>
        <taxon>Peloderinae</taxon>
        <taxon>Caenorhabditis</taxon>
    </lineage>
</organism>
<sequence length="38" mass="4443">MNKVINPVLSCSDSLSHHKLQTDKATLNIKFNHYFHNF</sequence>
<keyword evidence="2" id="KW-1185">Reference proteome</keyword>
<accession>G3MU74</accession>
<gene>
    <name evidence="1 3" type="ORF">C31A11.13</name>
    <name evidence="1" type="ORF">CELE_C31A11.13</name>
</gene>
<dbReference type="CTD" id="13217386"/>
<dbReference type="KEGG" id="cel:CELE_C31A11.13"/>
<reference evidence="1 2" key="1">
    <citation type="journal article" date="1998" name="Science">
        <title>Genome sequence of the nematode C. elegans: a platform for investigating biology.</title>
        <authorList>
            <consortium name="The C. elegans sequencing consortium"/>
            <person name="Sulson J.E."/>
            <person name="Waterston R."/>
        </authorList>
    </citation>
    <scope>NUCLEOTIDE SEQUENCE [LARGE SCALE GENOMIC DNA]</scope>
    <source>
        <strain evidence="1 2">Bristol N2</strain>
    </source>
</reference>
<proteinExistence type="predicted"/>
<dbReference type="InParanoid" id="G3MU74"/>